<feature type="compositionally biased region" description="Basic and acidic residues" evidence="1">
    <location>
        <begin position="28"/>
        <end position="50"/>
    </location>
</feature>
<comment type="caution">
    <text evidence="2">The sequence shown here is derived from an EMBL/GenBank/DDBJ whole genome shotgun (WGS) entry which is preliminary data.</text>
</comment>
<feature type="region of interest" description="Disordered" evidence="1">
    <location>
        <begin position="21"/>
        <end position="55"/>
    </location>
</feature>
<organism evidence="2 3">
    <name type="scientific">Portunus trituberculatus</name>
    <name type="common">Swimming crab</name>
    <name type="synonym">Neptunus trituberculatus</name>
    <dbReference type="NCBI Taxonomy" id="210409"/>
    <lineage>
        <taxon>Eukaryota</taxon>
        <taxon>Metazoa</taxon>
        <taxon>Ecdysozoa</taxon>
        <taxon>Arthropoda</taxon>
        <taxon>Crustacea</taxon>
        <taxon>Multicrustacea</taxon>
        <taxon>Malacostraca</taxon>
        <taxon>Eumalacostraca</taxon>
        <taxon>Eucarida</taxon>
        <taxon>Decapoda</taxon>
        <taxon>Pleocyemata</taxon>
        <taxon>Brachyura</taxon>
        <taxon>Eubrachyura</taxon>
        <taxon>Portunoidea</taxon>
        <taxon>Portunidae</taxon>
        <taxon>Portuninae</taxon>
        <taxon>Portunus</taxon>
    </lineage>
</organism>
<feature type="region of interest" description="Disordered" evidence="1">
    <location>
        <begin position="130"/>
        <end position="186"/>
    </location>
</feature>
<evidence type="ECO:0000313" key="2">
    <source>
        <dbReference type="EMBL" id="MPC69750.1"/>
    </source>
</evidence>
<dbReference type="EMBL" id="VSRR010029929">
    <property type="protein sequence ID" value="MPC69750.1"/>
    <property type="molecule type" value="Genomic_DNA"/>
</dbReference>
<feature type="compositionally biased region" description="Polar residues" evidence="1">
    <location>
        <begin position="139"/>
        <end position="154"/>
    </location>
</feature>
<accession>A0A5B7HBX4</accession>
<dbReference type="Proteomes" id="UP000324222">
    <property type="component" value="Unassembled WGS sequence"/>
</dbReference>
<name>A0A5B7HBX4_PORTR</name>
<gene>
    <name evidence="2" type="ORF">E2C01_063981</name>
</gene>
<dbReference type="OrthoDB" id="6329352at2759"/>
<keyword evidence="3" id="KW-1185">Reference proteome</keyword>
<reference evidence="2 3" key="1">
    <citation type="submission" date="2019-05" db="EMBL/GenBank/DDBJ databases">
        <title>Another draft genome of Portunus trituberculatus and its Hox gene families provides insights of decapod evolution.</title>
        <authorList>
            <person name="Jeong J.-H."/>
            <person name="Song I."/>
            <person name="Kim S."/>
            <person name="Choi T."/>
            <person name="Kim D."/>
            <person name="Ryu S."/>
            <person name="Kim W."/>
        </authorList>
    </citation>
    <scope>NUCLEOTIDE SEQUENCE [LARGE SCALE GENOMIC DNA]</scope>
    <source>
        <tissue evidence="2">Muscle</tissue>
    </source>
</reference>
<evidence type="ECO:0000313" key="3">
    <source>
        <dbReference type="Proteomes" id="UP000324222"/>
    </source>
</evidence>
<protein>
    <submittedName>
        <fullName evidence="2">Uncharacterized protein</fullName>
    </submittedName>
</protein>
<dbReference type="AlphaFoldDB" id="A0A5B7HBX4"/>
<proteinExistence type="predicted"/>
<sequence>MRLPLAGEVKRNEIREEEEVQIKTRGKKGGEGDERQRWREGWRGGGREDVAEGTAGSDSKFSNRYWLMVMCVAFPLATCDASNIERLGTHPYYRQSSWPRPYKLPGHLYSRLPQPILDLQNNVWGRSSRPATLPISPRLENTNADLTDATSQRHGISRRPQASNHRHGSRRGSLATANSESGSLSSSVFLSEPRNRWTVADKQWKWPRRFFTSSSTLGGRSHSGR</sequence>
<evidence type="ECO:0000256" key="1">
    <source>
        <dbReference type="SAM" id="MobiDB-lite"/>
    </source>
</evidence>